<protein>
    <recommendedName>
        <fullName evidence="3">Fibronectin type-III domain-containing protein</fullName>
    </recommendedName>
</protein>
<dbReference type="GO" id="GO:0005975">
    <property type="term" value="P:carbohydrate metabolic process"/>
    <property type="evidence" value="ECO:0007669"/>
    <property type="project" value="UniProtKB-ARBA"/>
</dbReference>
<sequence length="343" mass="37138">MSFKASGLAYLNSLLVTRGGRWSVAVRDYGGSLTNISPGSSFGSPMAQDGLWRDDFYAIVKNASGKWVYNTKPNLGFFPVGFVHPDGIERAPKIDSDPLEGLQALDPVRVDMQKRDKTLMFTPLERSLVVDALRFNQPLVDVLERAATGEIYFAGESNDDQAIRRQVFVFHEDKQGGLDFRNAFPFPRCILTDLGSEKGNKKDADTAKFTLSREIDPFFVDANGVALIDGRWTTGAIWDQNEVPGLTFTGTAPVATATAATTADLVYKQPLGGVSPYTYDVERSADGLTGWTAATSSESVTSGVVTSSITSLTTATAYYFRAKVTDDDGTVAYSGVSNQITTP</sequence>
<evidence type="ECO:0000313" key="2">
    <source>
        <dbReference type="Proteomes" id="UP000051677"/>
    </source>
</evidence>
<dbReference type="AlphaFoldDB" id="A0A0Q2X2F1"/>
<name>A0A0Q2X2F1_MYCGO</name>
<evidence type="ECO:0000313" key="1">
    <source>
        <dbReference type="EMBL" id="KQH75596.1"/>
    </source>
</evidence>
<organism evidence="1 2">
    <name type="scientific">Mycobacterium gordonae</name>
    <dbReference type="NCBI Taxonomy" id="1778"/>
    <lineage>
        <taxon>Bacteria</taxon>
        <taxon>Bacillati</taxon>
        <taxon>Actinomycetota</taxon>
        <taxon>Actinomycetes</taxon>
        <taxon>Mycobacteriales</taxon>
        <taxon>Mycobacteriaceae</taxon>
        <taxon>Mycobacterium</taxon>
    </lineage>
</organism>
<evidence type="ECO:0008006" key="3">
    <source>
        <dbReference type="Google" id="ProtNLM"/>
    </source>
</evidence>
<reference evidence="1 2" key="1">
    <citation type="submission" date="2015-10" db="EMBL/GenBank/DDBJ databases">
        <title>Mycobacterium gordonae draft genome assembly.</title>
        <authorList>
            <person name="Ustinova V."/>
            <person name="Smirnova T."/>
            <person name="Blagodatskikh K."/>
            <person name="Varlamov D."/>
            <person name="Larionova E."/>
            <person name="Chernousova L."/>
        </authorList>
    </citation>
    <scope>NUCLEOTIDE SEQUENCE [LARGE SCALE GENOMIC DNA]</scope>
    <source>
        <strain evidence="1 2">CTRI 14-8773</strain>
    </source>
</reference>
<proteinExistence type="predicted"/>
<comment type="caution">
    <text evidence="1">The sequence shown here is derived from an EMBL/GenBank/DDBJ whole genome shotgun (WGS) entry which is preliminary data.</text>
</comment>
<dbReference type="EMBL" id="LKTM01000372">
    <property type="protein sequence ID" value="KQH75596.1"/>
    <property type="molecule type" value="Genomic_DNA"/>
</dbReference>
<dbReference type="InterPro" id="IPR013783">
    <property type="entry name" value="Ig-like_fold"/>
</dbReference>
<dbReference type="Gene3D" id="2.60.40.10">
    <property type="entry name" value="Immunoglobulins"/>
    <property type="match status" value="1"/>
</dbReference>
<accession>A0A0Q2X2F1</accession>
<gene>
    <name evidence="1" type="ORF">AO501_25300</name>
</gene>
<dbReference type="Proteomes" id="UP000051677">
    <property type="component" value="Unassembled WGS sequence"/>
</dbReference>